<feature type="chain" id="PRO_5011767946" evidence="9">
    <location>
        <begin position="25"/>
        <end position="568"/>
    </location>
</feature>
<evidence type="ECO:0000256" key="7">
    <source>
        <dbReference type="ARBA" id="ARBA00023237"/>
    </source>
</evidence>
<feature type="region of interest" description="Disordered" evidence="8">
    <location>
        <begin position="38"/>
        <end position="57"/>
    </location>
</feature>
<evidence type="ECO:0000256" key="1">
    <source>
        <dbReference type="ARBA" id="ARBA00004442"/>
    </source>
</evidence>
<protein>
    <submittedName>
        <fullName evidence="13">Hemolysin activation/secretion protein</fullName>
    </submittedName>
</protein>
<evidence type="ECO:0000256" key="5">
    <source>
        <dbReference type="ARBA" id="ARBA00023065"/>
    </source>
</evidence>
<dbReference type="GO" id="GO:0009279">
    <property type="term" value="C:cell outer membrane"/>
    <property type="evidence" value="ECO:0007669"/>
    <property type="project" value="UniProtKB-SubCell"/>
</dbReference>
<dbReference type="InterPro" id="IPR013686">
    <property type="entry name" value="Polypept-transport_assoc_ShlB"/>
</dbReference>
<keyword evidence="3" id="KW-1134">Transmembrane beta strand</keyword>
<keyword evidence="9" id="KW-0732">Signal</keyword>
<evidence type="ECO:0000313" key="14">
    <source>
        <dbReference type="Proteomes" id="UP000199470"/>
    </source>
</evidence>
<organism evidence="13 14">
    <name type="scientific">Rugamonas rubra</name>
    <dbReference type="NCBI Taxonomy" id="758825"/>
    <lineage>
        <taxon>Bacteria</taxon>
        <taxon>Pseudomonadati</taxon>
        <taxon>Pseudomonadota</taxon>
        <taxon>Betaproteobacteria</taxon>
        <taxon>Burkholderiales</taxon>
        <taxon>Oxalobacteraceae</taxon>
        <taxon>Telluria group</taxon>
        <taxon>Rugamonas</taxon>
    </lineage>
</organism>
<keyword evidence="14" id="KW-1185">Reference proteome</keyword>
<keyword evidence="6" id="KW-0472">Membrane</keyword>
<evidence type="ECO:0000256" key="8">
    <source>
        <dbReference type="SAM" id="MobiDB-lite"/>
    </source>
</evidence>
<accession>A0A1I4P9K4</accession>
<dbReference type="InterPro" id="IPR005565">
    <property type="entry name" value="Hemolysn_activator_HlyB_C"/>
</dbReference>
<dbReference type="Gene3D" id="2.40.160.50">
    <property type="entry name" value="membrane protein fhac: a member of the omp85/tpsb transporter family"/>
    <property type="match status" value="1"/>
</dbReference>
<comment type="subcellular location">
    <subcellularLocation>
        <location evidence="1">Cell outer membrane</location>
    </subcellularLocation>
</comment>
<dbReference type="PANTHER" id="PTHR34597:SF3">
    <property type="entry name" value="OUTER MEMBRANE TRANSPORTER CDIB"/>
    <property type="match status" value="1"/>
</dbReference>
<sequence>MQHPSKLLYSVALLSGIASAQALAQVSPDIAAQQLLRQQQKERAQSEQAAEGRPDVRLPRPAATVAAGYPPDESPCFPIHHIVLRGDEAARFDWALAAARDANGRCLGTAGINTVIGKVQNALVAAGYVTSRVLAAPQDLRAGELALTLVPGRIRAIRFAAPAEGAAPARASYATALPARPGDLLNLRDIEQALENFKRVPTAEADIEIVPGEQPGESDLLIKWRQAFPARLNLSADDSGSDSTGKYQGGATLSLDNLLGWQELFYVSANRDLGGARQRGRHGTRSYALHLSAPFGYWLLSGTANDYRYHQAIAGANQTYIYSGSSRNVELKLARVLYRDAARKSGLALRAYQRRSANFIDDTEVRVQRRQMGGFELGLTHKEFIGDATLDANLLYKRGTHAFGTLPAPEEEFDEGTSRPTLVSADASLALPFGLAGAKLQYQANWRAQWNRSTLIPQDRFAIGGRYTVRGFDGETSLSAERGWLLRNELSWNPGGGAQQLYLALDYGQVAGRSAALLAGTSLAGAALGWRGQSHGLQYELFAGKPVRKPEHFRSAAVAGGFSLNYAY</sequence>
<dbReference type="EMBL" id="FOTW01000015">
    <property type="protein sequence ID" value="SFM24461.1"/>
    <property type="molecule type" value="Genomic_DNA"/>
</dbReference>
<dbReference type="Gene3D" id="3.10.20.310">
    <property type="entry name" value="membrane protein fhac"/>
    <property type="match status" value="1"/>
</dbReference>
<evidence type="ECO:0000259" key="11">
    <source>
        <dbReference type="Pfam" id="PF08479"/>
    </source>
</evidence>
<evidence type="ECO:0000256" key="9">
    <source>
        <dbReference type="SAM" id="SignalP"/>
    </source>
</evidence>
<dbReference type="GO" id="GO:0008320">
    <property type="term" value="F:protein transmembrane transporter activity"/>
    <property type="evidence" value="ECO:0007669"/>
    <property type="project" value="TreeGrafter"/>
</dbReference>
<evidence type="ECO:0000256" key="3">
    <source>
        <dbReference type="ARBA" id="ARBA00022452"/>
    </source>
</evidence>
<dbReference type="InterPro" id="IPR035251">
    <property type="entry name" value="ShlB_POTRA"/>
</dbReference>
<dbReference type="InterPro" id="IPR051544">
    <property type="entry name" value="TPS_OM_transporter"/>
</dbReference>
<comment type="similarity">
    <text evidence="2">Belongs to the TPS (TC 1.B.20) family.</text>
</comment>
<dbReference type="GO" id="GO:0006811">
    <property type="term" value="P:monoatomic ion transport"/>
    <property type="evidence" value="ECO:0007669"/>
    <property type="project" value="UniProtKB-KW"/>
</dbReference>
<dbReference type="Pfam" id="PF17287">
    <property type="entry name" value="POTRA_3"/>
    <property type="match status" value="1"/>
</dbReference>
<dbReference type="GO" id="GO:0046819">
    <property type="term" value="P:protein secretion by the type V secretion system"/>
    <property type="evidence" value="ECO:0007669"/>
    <property type="project" value="TreeGrafter"/>
</dbReference>
<feature type="signal peptide" evidence="9">
    <location>
        <begin position="1"/>
        <end position="24"/>
    </location>
</feature>
<evidence type="ECO:0000259" key="12">
    <source>
        <dbReference type="Pfam" id="PF17287"/>
    </source>
</evidence>
<feature type="domain" description="Haemolysin activator HlyB C-terminal" evidence="10">
    <location>
        <begin position="216"/>
        <end position="532"/>
    </location>
</feature>
<keyword evidence="7" id="KW-0998">Cell outer membrane</keyword>
<dbReference type="InterPro" id="IPR027282">
    <property type="entry name" value="TPS"/>
</dbReference>
<gene>
    <name evidence="13" type="ORF">SAMN02982985_03347</name>
</gene>
<feature type="domain" description="ShlB POTRA" evidence="12">
    <location>
        <begin position="153"/>
        <end position="211"/>
    </location>
</feature>
<dbReference type="STRING" id="758825.SAMN02982985_03347"/>
<keyword evidence="5" id="KW-0406">Ion transport</keyword>
<dbReference type="PANTHER" id="PTHR34597">
    <property type="entry name" value="SLR1661 PROTEIN"/>
    <property type="match status" value="1"/>
</dbReference>
<evidence type="ECO:0000256" key="4">
    <source>
        <dbReference type="ARBA" id="ARBA00022692"/>
    </source>
</evidence>
<keyword evidence="5" id="KW-0813">Transport</keyword>
<dbReference type="PIRSF" id="PIRSF029745">
    <property type="entry name" value="FhaC"/>
    <property type="match status" value="1"/>
</dbReference>
<feature type="compositionally biased region" description="Basic and acidic residues" evidence="8">
    <location>
        <begin position="39"/>
        <end position="57"/>
    </location>
</feature>
<dbReference type="Pfam" id="PF03865">
    <property type="entry name" value="ShlB"/>
    <property type="match status" value="1"/>
</dbReference>
<name>A0A1I4P9K4_9BURK</name>
<keyword evidence="4" id="KW-0812">Transmembrane</keyword>
<proteinExistence type="inferred from homology"/>
<dbReference type="FunFam" id="2.40.160.50:FF:000009">
    <property type="entry name" value="Putative hemolysin activator protein"/>
    <property type="match status" value="1"/>
</dbReference>
<evidence type="ECO:0000313" key="13">
    <source>
        <dbReference type="EMBL" id="SFM24461.1"/>
    </source>
</evidence>
<dbReference type="Pfam" id="PF08479">
    <property type="entry name" value="POTRA_2"/>
    <property type="match status" value="1"/>
</dbReference>
<dbReference type="Proteomes" id="UP000199470">
    <property type="component" value="Unassembled WGS sequence"/>
</dbReference>
<reference evidence="13 14" key="1">
    <citation type="submission" date="2016-10" db="EMBL/GenBank/DDBJ databases">
        <authorList>
            <person name="de Groot N.N."/>
        </authorList>
    </citation>
    <scope>NUCLEOTIDE SEQUENCE [LARGE SCALE GENOMIC DNA]</scope>
    <source>
        <strain evidence="13 14">ATCC 43154</strain>
    </source>
</reference>
<dbReference type="GO" id="GO:0098046">
    <property type="term" value="C:type V protein secretion system complex"/>
    <property type="evidence" value="ECO:0007669"/>
    <property type="project" value="TreeGrafter"/>
</dbReference>
<evidence type="ECO:0000256" key="2">
    <source>
        <dbReference type="ARBA" id="ARBA00009055"/>
    </source>
</evidence>
<feature type="domain" description="Polypeptide-transport-associated ShlB-type" evidence="11">
    <location>
        <begin position="77"/>
        <end position="152"/>
    </location>
</feature>
<dbReference type="AlphaFoldDB" id="A0A1I4P9K4"/>
<dbReference type="RefSeq" id="WP_093388828.1">
    <property type="nucleotide sequence ID" value="NZ_FOTW01000015.1"/>
</dbReference>
<evidence type="ECO:0000256" key="6">
    <source>
        <dbReference type="ARBA" id="ARBA00023136"/>
    </source>
</evidence>
<evidence type="ECO:0000259" key="10">
    <source>
        <dbReference type="Pfam" id="PF03865"/>
    </source>
</evidence>
<dbReference type="OrthoDB" id="290122at2"/>